<evidence type="ECO:0000313" key="3">
    <source>
        <dbReference type="Proteomes" id="UP000031549"/>
    </source>
</evidence>
<proteinExistence type="predicted"/>
<evidence type="ECO:0000259" key="1">
    <source>
        <dbReference type="Pfam" id="PF18741"/>
    </source>
</evidence>
<reference evidence="2 3" key="1">
    <citation type="journal article" date="2015" name="Genome Announc.">
        <title>Draft Genome Sequence of Cyanobacterium Hassallia byssoidea Strain VB512170, Isolated from Monuments in India.</title>
        <authorList>
            <person name="Singh D."/>
            <person name="Chandrababunaidu M.M."/>
            <person name="Panda A."/>
            <person name="Sen D."/>
            <person name="Bhattacharyya S."/>
            <person name="Adhikary S.P."/>
            <person name="Tripathy S."/>
        </authorList>
    </citation>
    <scope>NUCLEOTIDE SEQUENCE [LARGE SCALE GENOMIC DNA]</scope>
    <source>
        <strain evidence="2 3">VB512170</strain>
    </source>
</reference>
<dbReference type="RefSeq" id="WP_039753417.1">
    <property type="nucleotide sequence ID" value="NZ_JTCM02000013.1"/>
</dbReference>
<dbReference type="EMBL" id="JTCM02000013">
    <property type="protein sequence ID" value="NEU72761.1"/>
    <property type="molecule type" value="Genomic_DNA"/>
</dbReference>
<evidence type="ECO:0000313" key="2">
    <source>
        <dbReference type="EMBL" id="NEU72761.1"/>
    </source>
</evidence>
<accession>A0A846H8C5</accession>
<name>A0A846H8C5_9CYAN</name>
<protein>
    <recommendedName>
        <fullName evidence="1">Restriction endonuclease type II-like domain-containing protein</fullName>
    </recommendedName>
</protein>
<comment type="caution">
    <text evidence="2">The sequence shown here is derived from an EMBL/GenBank/DDBJ whole genome shotgun (WGS) entry which is preliminary data.</text>
</comment>
<gene>
    <name evidence="2" type="ORF">PI95_009325</name>
</gene>
<dbReference type="Pfam" id="PF18741">
    <property type="entry name" value="MTES_1575"/>
    <property type="match status" value="1"/>
</dbReference>
<dbReference type="AlphaFoldDB" id="A0A846H8C5"/>
<sequence length="85" mass="10344">MIYIRDRTTIKGLPRNKITNRNIECDGAFYHSLPTARDRDRLRQQVLERLGWKIHRIWSTDWFRNKPVQVRLLIETIKQLQQIKS</sequence>
<keyword evidence="3" id="KW-1185">Reference proteome</keyword>
<dbReference type="InterPro" id="IPR011335">
    <property type="entry name" value="Restrct_endonuc-II-like"/>
</dbReference>
<feature type="domain" description="Restriction endonuclease type II-like" evidence="1">
    <location>
        <begin position="22"/>
        <end position="77"/>
    </location>
</feature>
<dbReference type="SUPFAM" id="SSF52980">
    <property type="entry name" value="Restriction endonuclease-like"/>
    <property type="match status" value="1"/>
</dbReference>
<dbReference type="Proteomes" id="UP000031549">
    <property type="component" value="Unassembled WGS sequence"/>
</dbReference>
<dbReference type="Gene3D" id="3.40.960.10">
    <property type="entry name" value="VSR Endonuclease"/>
    <property type="match status" value="1"/>
</dbReference>
<organism evidence="2 3">
    <name type="scientific">Hassallia byssoidea VB512170</name>
    <dbReference type="NCBI Taxonomy" id="1304833"/>
    <lineage>
        <taxon>Bacteria</taxon>
        <taxon>Bacillati</taxon>
        <taxon>Cyanobacteriota</taxon>
        <taxon>Cyanophyceae</taxon>
        <taxon>Nostocales</taxon>
        <taxon>Tolypothrichaceae</taxon>
        <taxon>Hassallia</taxon>
    </lineage>
</organism>
<dbReference type="InterPro" id="IPR049468">
    <property type="entry name" value="Restrct_endonuc-II-like_dom"/>
</dbReference>